<evidence type="ECO:0000256" key="9">
    <source>
        <dbReference type="RuleBase" id="RU003761"/>
    </source>
</evidence>
<evidence type="ECO:0000256" key="4">
    <source>
        <dbReference type="ARBA" id="ARBA00022741"/>
    </source>
</evidence>
<dbReference type="GO" id="GO:0005829">
    <property type="term" value="C:cytosol"/>
    <property type="evidence" value="ECO:0007669"/>
    <property type="project" value="TreeGrafter"/>
</dbReference>
<dbReference type="GO" id="GO:0003924">
    <property type="term" value="F:GTPase activity"/>
    <property type="evidence" value="ECO:0007669"/>
    <property type="project" value="UniProtKB-UniRule"/>
</dbReference>
<comment type="similarity">
    <text evidence="1 7 8 9">Belongs to the TRAFAC class TrmE-Era-EngA-EngB-Septin-like GTPase superfamily. Era GTPase family.</text>
</comment>
<gene>
    <name evidence="7 12" type="primary">era</name>
    <name evidence="12" type="ORF">GCM10010995_14360</name>
</gene>
<comment type="caution">
    <text evidence="12">The sequence shown here is derived from an EMBL/GenBank/DDBJ whole genome shotgun (WGS) entry which is preliminary data.</text>
</comment>
<dbReference type="PROSITE" id="PS50823">
    <property type="entry name" value="KH_TYPE_2"/>
    <property type="match status" value="1"/>
</dbReference>
<keyword evidence="13" id="KW-1185">Reference proteome</keyword>
<keyword evidence="7" id="KW-0472">Membrane</keyword>
<dbReference type="NCBIfam" id="TIGR00436">
    <property type="entry name" value="era"/>
    <property type="match status" value="1"/>
</dbReference>
<feature type="domain" description="KH type-2" evidence="10">
    <location>
        <begin position="195"/>
        <end position="281"/>
    </location>
</feature>
<feature type="region of interest" description="G3" evidence="8">
    <location>
        <begin position="58"/>
        <end position="61"/>
    </location>
</feature>
<dbReference type="InterPro" id="IPR027417">
    <property type="entry name" value="P-loop_NTPase"/>
</dbReference>
<evidence type="ECO:0000259" key="11">
    <source>
        <dbReference type="PROSITE" id="PS51713"/>
    </source>
</evidence>
<dbReference type="CDD" id="cd22534">
    <property type="entry name" value="KH-II_Era"/>
    <property type="match status" value="1"/>
</dbReference>
<organism evidence="12 13">
    <name type="scientific">Cysteiniphilum litorale</name>
    <dbReference type="NCBI Taxonomy" id="2056700"/>
    <lineage>
        <taxon>Bacteria</taxon>
        <taxon>Pseudomonadati</taxon>
        <taxon>Pseudomonadota</taxon>
        <taxon>Gammaproteobacteria</taxon>
        <taxon>Thiotrichales</taxon>
        <taxon>Fastidiosibacteraceae</taxon>
        <taxon>Cysteiniphilum</taxon>
    </lineage>
</organism>
<dbReference type="HAMAP" id="MF_00367">
    <property type="entry name" value="GTPase_Era"/>
    <property type="match status" value="1"/>
</dbReference>
<feature type="binding site" evidence="7">
    <location>
        <begin position="58"/>
        <end position="62"/>
    </location>
    <ligand>
        <name>GTP</name>
        <dbReference type="ChEBI" id="CHEBI:37565"/>
    </ligand>
</feature>
<keyword evidence="6 7" id="KW-0342">GTP-binding</keyword>
<comment type="subcellular location">
    <subcellularLocation>
        <location evidence="7">Cytoplasm</location>
    </subcellularLocation>
    <subcellularLocation>
        <location evidence="7">Cell membrane</location>
        <topology evidence="7">Peripheral membrane protein</topology>
    </subcellularLocation>
</comment>
<name>A0A8J3E9C4_9GAMM</name>
<dbReference type="FunFam" id="3.30.300.20:FF:000003">
    <property type="entry name" value="GTPase Era"/>
    <property type="match status" value="1"/>
</dbReference>
<dbReference type="Gene3D" id="3.30.300.20">
    <property type="match status" value="1"/>
</dbReference>
<dbReference type="InterPro" id="IPR005662">
    <property type="entry name" value="GTPase_Era-like"/>
</dbReference>
<dbReference type="InterPro" id="IPR009019">
    <property type="entry name" value="KH_sf_prok-type"/>
</dbReference>
<keyword evidence="3 7" id="KW-0690">Ribosome biogenesis</keyword>
<dbReference type="PANTHER" id="PTHR42698">
    <property type="entry name" value="GTPASE ERA"/>
    <property type="match status" value="1"/>
</dbReference>
<feature type="region of interest" description="G4" evidence="8">
    <location>
        <begin position="120"/>
        <end position="123"/>
    </location>
</feature>
<evidence type="ECO:0000256" key="3">
    <source>
        <dbReference type="ARBA" id="ARBA00022517"/>
    </source>
</evidence>
<accession>A0A8J3E9C4</accession>
<feature type="binding site" evidence="7">
    <location>
        <begin position="120"/>
        <end position="123"/>
    </location>
    <ligand>
        <name>GTP</name>
        <dbReference type="ChEBI" id="CHEBI:37565"/>
    </ligand>
</feature>
<evidence type="ECO:0000256" key="2">
    <source>
        <dbReference type="ARBA" id="ARBA00020484"/>
    </source>
</evidence>
<evidence type="ECO:0000259" key="10">
    <source>
        <dbReference type="PROSITE" id="PS50823"/>
    </source>
</evidence>
<dbReference type="PRINTS" id="PR00326">
    <property type="entry name" value="GTP1OBG"/>
</dbReference>
<reference evidence="12" key="1">
    <citation type="journal article" date="2014" name="Int. J. Syst. Evol. Microbiol.">
        <title>Complete genome sequence of Corynebacterium casei LMG S-19264T (=DSM 44701T), isolated from a smear-ripened cheese.</title>
        <authorList>
            <consortium name="US DOE Joint Genome Institute (JGI-PGF)"/>
            <person name="Walter F."/>
            <person name="Albersmeier A."/>
            <person name="Kalinowski J."/>
            <person name="Ruckert C."/>
        </authorList>
    </citation>
    <scope>NUCLEOTIDE SEQUENCE</scope>
    <source>
        <strain evidence="12">CGMCC 1.15758</strain>
    </source>
</reference>
<dbReference type="SUPFAM" id="SSF54814">
    <property type="entry name" value="Prokaryotic type KH domain (KH-domain type II)"/>
    <property type="match status" value="1"/>
</dbReference>
<keyword evidence="4 7" id="KW-0547">Nucleotide-binding</keyword>
<dbReference type="CDD" id="cd04163">
    <property type="entry name" value="Era"/>
    <property type="match status" value="1"/>
</dbReference>
<dbReference type="RefSeq" id="WP_117002637.1">
    <property type="nucleotide sequence ID" value="NZ_BMJS01000014.1"/>
</dbReference>
<dbReference type="NCBIfam" id="NF000908">
    <property type="entry name" value="PRK00089.1"/>
    <property type="match status" value="1"/>
</dbReference>
<proteinExistence type="inferred from homology"/>
<dbReference type="NCBIfam" id="TIGR00231">
    <property type="entry name" value="small_GTP"/>
    <property type="match status" value="1"/>
</dbReference>
<sequence length="297" mass="34186">MKKCGFVAIIGRPNVGKSTLLNHILKYKISITSRKPQTTRHQITGIKTIENTQFIYVDTPGLHQDEPRAINRMMNKQASSVINDVDVILFVVEVGKWTTAEEWILQKIESVKVPVILVINKVDQLNNRHEAVEFTDEIKQKYPFAASFLVSAKQGHLINDLESKIESYLPESEHFFYAEDQVTDRTERFMMAEIIREKLMRTLGQEVPYQLTVEINKSKFDEARQIMEVYATILVERAGQKAMVIGAKGQKLKKIGSEARQDMEFMLGKKVFLQLWVKVKEGWSDDDRALKSLGYDF</sequence>
<dbReference type="FunFam" id="3.40.50.300:FF:000094">
    <property type="entry name" value="GTPase Era"/>
    <property type="match status" value="1"/>
</dbReference>
<comment type="subunit">
    <text evidence="7">Monomer.</text>
</comment>
<evidence type="ECO:0000256" key="7">
    <source>
        <dbReference type="HAMAP-Rule" id="MF_00367"/>
    </source>
</evidence>
<evidence type="ECO:0000313" key="12">
    <source>
        <dbReference type="EMBL" id="GGF98261.1"/>
    </source>
</evidence>
<dbReference type="GO" id="GO:0005525">
    <property type="term" value="F:GTP binding"/>
    <property type="evidence" value="ECO:0007669"/>
    <property type="project" value="UniProtKB-UniRule"/>
</dbReference>
<feature type="region of interest" description="G5" evidence="8">
    <location>
        <begin position="150"/>
        <end position="152"/>
    </location>
</feature>
<dbReference type="InterPro" id="IPR006073">
    <property type="entry name" value="GTP-bd"/>
</dbReference>
<comment type="function">
    <text evidence="7">An essential GTPase that binds both GDP and GTP, with rapid nucleotide exchange. Plays a role in 16S rRNA processing and 30S ribosomal subunit biogenesis and possibly also in cell cycle regulation and energy metabolism.</text>
</comment>
<evidence type="ECO:0000256" key="5">
    <source>
        <dbReference type="ARBA" id="ARBA00022884"/>
    </source>
</evidence>
<dbReference type="GO" id="GO:0070181">
    <property type="term" value="F:small ribosomal subunit rRNA binding"/>
    <property type="evidence" value="ECO:0007669"/>
    <property type="project" value="UniProtKB-UniRule"/>
</dbReference>
<feature type="binding site" evidence="7">
    <location>
        <begin position="11"/>
        <end position="18"/>
    </location>
    <ligand>
        <name>GTP</name>
        <dbReference type="ChEBI" id="CHEBI:37565"/>
    </ligand>
</feature>
<dbReference type="GO" id="GO:0005886">
    <property type="term" value="C:plasma membrane"/>
    <property type="evidence" value="ECO:0007669"/>
    <property type="project" value="UniProtKB-SubCell"/>
</dbReference>
<dbReference type="AlphaFoldDB" id="A0A8J3E9C4"/>
<dbReference type="InterPro" id="IPR015946">
    <property type="entry name" value="KH_dom-like_a/b"/>
</dbReference>
<reference evidence="12" key="2">
    <citation type="submission" date="2020-09" db="EMBL/GenBank/DDBJ databases">
        <authorList>
            <person name="Sun Q."/>
            <person name="Zhou Y."/>
        </authorList>
    </citation>
    <scope>NUCLEOTIDE SEQUENCE</scope>
    <source>
        <strain evidence="12">CGMCC 1.15758</strain>
    </source>
</reference>
<dbReference type="InterPro" id="IPR004044">
    <property type="entry name" value="KH_dom_type_2"/>
</dbReference>
<dbReference type="Gene3D" id="3.40.50.300">
    <property type="entry name" value="P-loop containing nucleotide triphosphate hydrolases"/>
    <property type="match status" value="1"/>
</dbReference>
<dbReference type="Pfam" id="PF01926">
    <property type="entry name" value="MMR_HSR1"/>
    <property type="match status" value="1"/>
</dbReference>
<dbReference type="GO" id="GO:0043024">
    <property type="term" value="F:ribosomal small subunit binding"/>
    <property type="evidence" value="ECO:0007669"/>
    <property type="project" value="TreeGrafter"/>
</dbReference>
<dbReference type="InterPro" id="IPR030388">
    <property type="entry name" value="G_ERA_dom"/>
</dbReference>
<dbReference type="OrthoDB" id="9805918at2"/>
<keyword evidence="7" id="KW-0963">Cytoplasm</keyword>
<evidence type="ECO:0000256" key="8">
    <source>
        <dbReference type="PROSITE-ProRule" id="PRU01050"/>
    </source>
</evidence>
<keyword evidence="7" id="KW-0699">rRNA-binding</keyword>
<dbReference type="PANTHER" id="PTHR42698:SF1">
    <property type="entry name" value="GTPASE ERA, MITOCHONDRIAL"/>
    <property type="match status" value="1"/>
</dbReference>
<keyword evidence="7" id="KW-1003">Cell membrane</keyword>
<dbReference type="GO" id="GO:0000028">
    <property type="term" value="P:ribosomal small subunit assembly"/>
    <property type="evidence" value="ECO:0007669"/>
    <property type="project" value="TreeGrafter"/>
</dbReference>
<evidence type="ECO:0000313" key="13">
    <source>
        <dbReference type="Proteomes" id="UP000636949"/>
    </source>
</evidence>
<feature type="region of interest" description="G1" evidence="8">
    <location>
        <begin position="11"/>
        <end position="18"/>
    </location>
</feature>
<dbReference type="SUPFAM" id="SSF52540">
    <property type="entry name" value="P-loop containing nucleoside triphosphate hydrolases"/>
    <property type="match status" value="1"/>
</dbReference>
<evidence type="ECO:0000256" key="1">
    <source>
        <dbReference type="ARBA" id="ARBA00007921"/>
    </source>
</evidence>
<feature type="domain" description="Era-type G" evidence="11">
    <location>
        <begin position="3"/>
        <end position="171"/>
    </location>
</feature>
<keyword evidence="5 7" id="KW-0694">RNA-binding</keyword>
<dbReference type="Pfam" id="PF07650">
    <property type="entry name" value="KH_2"/>
    <property type="match status" value="1"/>
</dbReference>
<protein>
    <recommendedName>
        <fullName evidence="2 7">GTPase Era</fullName>
    </recommendedName>
</protein>
<dbReference type="Proteomes" id="UP000636949">
    <property type="component" value="Unassembled WGS sequence"/>
</dbReference>
<dbReference type="InterPro" id="IPR005225">
    <property type="entry name" value="Small_GTP-bd"/>
</dbReference>
<evidence type="ECO:0000256" key="6">
    <source>
        <dbReference type="ARBA" id="ARBA00023134"/>
    </source>
</evidence>
<dbReference type="EMBL" id="BMJS01000014">
    <property type="protein sequence ID" value="GGF98261.1"/>
    <property type="molecule type" value="Genomic_DNA"/>
</dbReference>
<feature type="region of interest" description="G2" evidence="8">
    <location>
        <begin position="37"/>
        <end position="41"/>
    </location>
</feature>
<dbReference type="PROSITE" id="PS51713">
    <property type="entry name" value="G_ERA"/>
    <property type="match status" value="1"/>
</dbReference>